<organism evidence="1 2">
    <name type="scientific">Raoultella terrigena</name>
    <name type="common">Klebsiella terrigena</name>
    <dbReference type="NCBI Taxonomy" id="577"/>
    <lineage>
        <taxon>Bacteria</taxon>
        <taxon>Pseudomonadati</taxon>
        <taxon>Pseudomonadota</taxon>
        <taxon>Gammaproteobacteria</taxon>
        <taxon>Enterobacterales</taxon>
        <taxon>Enterobacteriaceae</taxon>
        <taxon>Klebsiella/Raoultella group</taxon>
        <taxon>Raoultella</taxon>
    </lineage>
</organism>
<name>A0A3P8M3K3_RAOTE</name>
<dbReference type="EMBL" id="LR131271">
    <property type="protein sequence ID" value="VDR27423.1"/>
    <property type="molecule type" value="Genomic_DNA"/>
</dbReference>
<dbReference type="Proteomes" id="UP000274346">
    <property type="component" value="Chromosome"/>
</dbReference>
<gene>
    <name evidence="1" type="ORF">NCTC13098_03792</name>
</gene>
<accession>A0A3P8M3K3</accession>
<protein>
    <submittedName>
        <fullName evidence="1">Uncharacterized protein</fullName>
    </submittedName>
</protein>
<dbReference type="KEGG" id="rtg:NCTC13098_03792"/>
<evidence type="ECO:0000313" key="2">
    <source>
        <dbReference type="Proteomes" id="UP000274346"/>
    </source>
</evidence>
<evidence type="ECO:0000313" key="1">
    <source>
        <dbReference type="EMBL" id="VDR27423.1"/>
    </source>
</evidence>
<proteinExistence type="predicted"/>
<dbReference type="AlphaFoldDB" id="A0A3P8M3K3"/>
<reference evidence="1 2" key="1">
    <citation type="submission" date="2018-12" db="EMBL/GenBank/DDBJ databases">
        <authorList>
            <consortium name="Pathogen Informatics"/>
        </authorList>
    </citation>
    <scope>NUCLEOTIDE SEQUENCE [LARGE SCALE GENOMIC DNA]</scope>
    <source>
        <strain evidence="1 2">NCTC13098</strain>
    </source>
</reference>
<sequence length="79" mass="8709">MDDYPAIAPMLNAGNAVCGYLARRKNAPQIVTARCKSAAVRPRLSTGRTRNDWSKVILRVMLDAAQDAGVVFEPNSRYE</sequence>